<evidence type="ECO:0000256" key="1">
    <source>
        <dbReference type="ARBA" id="ARBA00093462"/>
    </source>
</evidence>
<dbReference type="AlphaFoldDB" id="A0A0R1HPB0"/>
<proteinExistence type="inferred from homology"/>
<accession>A0A0R1HPB0</accession>
<dbReference type="InterPro" id="IPR006343">
    <property type="entry name" value="DnaB/C_C"/>
</dbReference>
<dbReference type="InterPro" id="IPR034829">
    <property type="entry name" value="DnaD-like_sf"/>
</dbReference>
<dbReference type="OrthoDB" id="1047417at2"/>
<evidence type="ECO:0000313" key="5">
    <source>
        <dbReference type="Proteomes" id="UP000050911"/>
    </source>
</evidence>
<dbReference type="STRING" id="1302272.FC96_GL001907"/>
<evidence type="ECO:0000259" key="3">
    <source>
        <dbReference type="Pfam" id="PF07261"/>
    </source>
</evidence>
<evidence type="ECO:0000313" key="4">
    <source>
        <dbReference type="EMBL" id="KRK48171.1"/>
    </source>
</evidence>
<organism evidence="4 5">
    <name type="scientific">Secundilactobacillus kimchicus JCM 15530</name>
    <dbReference type="NCBI Taxonomy" id="1302272"/>
    <lineage>
        <taxon>Bacteria</taxon>
        <taxon>Bacillati</taxon>
        <taxon>Bacillota</taxon>
        <taxon>Bacilli</taxon>
        <taxon>Lactobacillales</taxon>
        <taxon>Lactobacillaceae</taxon>
        <taxon>Secundilactobacillus</taxon>
    </lineage>
</organism>
<dbReference type="EMBL" id="AZCX01000004">
    <property type="protein sequence ID" value="KRK48171.1"/>
    <property type="molecule type" value="Genomic_DNA"/>
</dbReference>
<reference evidence="4 5" key="1">
    <citation type="journal article" date="2015" name="Genome Announc.">
        <title>Expanding the biotechnology potential of lactobacilli through comparative genomics of 213 strains and associated genera.</title>
        <authorList>
            <person name="Sun Z."/>
            <person name="Harris H.M."/>
            <person name="McCann A."/>
            <person name="Guo C."/>
            <person name="Argimon S."/>
            <person name="Zhang W."/>
            <person name="Yang X."/>
            <person name="Jeffery I.B."/>
            <person name="Cooney J.C."/>
            <person name="Kagawa T.F."/>
            <person name="Liu W."/>
            <person name="Song Y."/>
            <person name="Salvetti E."/>
            <person name="Wrobel A."/>
            <person name="Rasinkangas P."/>
            <person name="Parkhill J."/>
            <person name="Rea M.C."/>
            <person name="O'Sullivan O."/>
            <person name="Ritari J."/>
            <person name="Douillard F.P."/>
            <person name="Paul Ross R."/>
            <person name="Yang R."/>
            <person name="Briner A.E."/>
            <person name="Felis G.E."/>
            <person name="de Vos W.M."/>
            <person name="Barrangou R."/>
            <person name="Klaenhammer T.R."/>
            <person name="Caufield P.W."/>
            <person name="Cui Y."/>
            <person name="Zhang H."/>
            <person name="O'Toole P.W."/>
        </authorList>
    </citation>
    <scope>NUCLEOTIDE SEQUENCE [LARGE SCALE GENOMIC DNA]</scope>
    <source>
        <strain evidence="4 5">JCM 15530</strain>
    </source>
</reference>
<feature type="region of interest" description="Disordered" evidence="2">
    <location>
        <begin position="99"/>
        <end position="137"/>
    </location>
</feature>
<name>A0A0R1HPB0_9LACO</name>
<dbReference type="RefSeq" id="WP_056942504.1">
    <property type="nucleotide sequence ID" value="NZ_AZCX01000004.1"/>
</dbReference>
<comment type="caution">
    <text evidence="4">The sequence shown here is derived from an EMBL/GenBank/DDBJ whole genome shotgun (WGS) entry which is preliminary data.</text>
</comment>
<feature type="compositionally biased region" description="Basic and acidic residues" evidence="2">
    <location>
        <begin position="256"/>
        <end position="278"/>
    </location>
</feature>
<dbReference type="SUPFAM" id="SSF158499">
    <property type="entry name" value="DnaD domain-like"/>
    <property type="match status" value="1"/>
</dbReference>
<feature type="compositionally biased region" description="Basic and acidic residues" evidence="2">
    <location>
        <begin position="222"/>
        <end position="231"/>
    </location>
</feature>
<keyword evidence="5" id="KW-1185">Reference proteome</keyword>
<dbReference type="Pfam" id="PF07261">
    <property type="entry name" value="DnaB_2"/>
    <property type="match status" value="1"/>
</dbReference>
<protein>
    <recommendedName>
        <fullName evidence="3">DnaB/C C-terminal domain-containing protein</fullName>
    </recommendedName>
</protein>
<dbReference type="PATRIC" id="fig|1302272.5.peg.1942"/>
<dbReference type="Gene3D" id="1.10.10.630">
    <property type="entry name" value="DnaD domain-like"/>
    <property type="match status" value="1"/>
</dbReference>
<evidence type="ECO:0000256" key="2">
    <source>
        <dbReference type="SAM" id="MobiDB-lite"/>
    </source>
</evidence>
<comment type="similarity">
    <text evidence="1">Belongs to the DnaB/DnaD family.</text>
</comment>
<dbReference type="NCBIfam" id="TIGR01446">
    <property type="entry name" value="DnaD_dom"/>
    <property type="match status" value="1"/>
</dbReference>
<gene>
    <name evidence="4" type="ORF">FC96_GL001907</name>
</gene>
<feature type="region of interest" description="Disordered" evidence="2">
    <location>
        <begin position="222"/>
        <end position="278"/>
    </location>
</feature>
<dbReference type="Proteomes" id="UP000050911">
    <property type="component" value="Unassembled WGS sequence"/>
</dbReference>
<feature type="domain" description="DnaB/C C-terminal" evidence="3">
    <location>
        <begin position="147"/>
        <end position="217"/>
    </location>
</feature>
<feature type="compositionally biased region" description="Low complexity" evidence="2">
    <location>
        <begin position="109"/>
        <end position="118"/>
    </location>
</feature>
<sequence length="278" mass="31208">MNYITQIKAFYDKLENDPLNSSAIALWHALMAQNNKTAWSATFTVASSVLKQKSGIKSDSNFFKVRNELAQAGYIKWSPRKGNQAAIYSILNLSPYSGDSSGGNGGDNSRGSSGDNSGALNKLNKTKRNNDDDKGVTNTAEQNTWELWQQLWGFPNAIVQQDLTNWVSEFGSDLVNFAVTIAGSKQIPAKNSVKYVDRVLEGWRELKVTTIEAAKKADVEHQRKMERERKANRPGGYKLPRRIKETLPDWIQDDYEPPKPAKYENKDLPSFDEILKGD</sequence>